<evidence type="ECO:0000313" key="1">
    <source>
        <dbReference type="EMBL" id="KAK5275827.1"/>
    </source>
</evidence>
<reference evidence="1 2" key="1">
    <citation type="submission" date="2023-08" db="EMBL/GenBank/DDBJ databases">
        <title>Black Yeasts Isolated from many extreme environments.</title>
        <authorList>
            <person name="Coleine C."/>
            <person name="Stajich J.E."/>
            <person name="Selbmann L."/>
        </authorList>
    </citation>
    <scope>NUCLEOTIDE SEQUENCE [LARGE SCALE GENOMIC DNA]</scope>
    <source>
        <strain evidence="1 2">CCFEE 536</strain>
    </source>
</reference>
<gene>
    <name evidence="1" type="ORF">LTR16_012083</name>
</gene>
<dbReference type="Proteomes" id="UP001357485">
    <property type="component" value="Unassembled WGS sequence"/>
</dbReference>
<name>A0ABR0M0S2_9PEZI</name>
<sequence>MGKQKLDQYWDKMTTETPFYFTATVLHPSLKQAYFQDKWRKYPEWQKRAKTQMEKIYKEYVADAHMEEEADVREEIR</sequence>
<evidence type="ECO:0000313" key="2">
    <source>
        <dbReference type="Proteomes" id="UP001357485"/>
    </source>
</evidence>
<feature type="non-terminal residue" evidence="1">
    <location>
        <position position="77"/>
    </location>
</feature>
<organism evidence="1 2">
    <name type="scientific">Cryomyces antarcticus</name>
    <dbReference type="NCBI Taxonomy" id="329879"/>
    <lineage>
        <taxon>Eukaryota</taxon>
        <taxon>Fungi</taxon>
        <taxon>Dikarya</taxon>
        <taxon>Ascomycota</taxon>
        <taxon>Pezizomycotina</taxon>
        <taxon>Dothideomycetes</taxon>
        <taxon>Dothideomycetes incertae sedis</taxon>
        <taxon>Cryomyces</taxon>
    </lineage>
</organism>
<comment type="caution">
    <text evidence="1">The sequence shown here is derived from an EMBL/GenBank/DDBJ whole genome shotgun (WGS) entry which is preliminary data.</text>
</comment>
<protein>
    <recommendedName>
        <fullName evidence="3">hAT-like transposase RNase-H fold domain-containing protein</fullName>
    </recommendedName>
</protein>
<accession>A0ABR0M0S2</accession>
<evidence type="ECO:0008006" key="3">
    <source>
        <dbReference type="Google" id="ProtNLM"/>
    </source>
</evidence>
<keyword evidence="2" id="KW-1185">Reference proteome</keyword>
<dbReference type="EMBL" id="JAVRRA010004033">
    <property type="protein sequence ID" value="KAK5275827.1"/>
    <property type="molecule type" value="Genomic_DNA"/>
</dbReference>
<proteinExistence type="predicted"/>